<dbReference type="EMBL" id="MGJN01000018">
    <property type="protein sequence ID" value="OGN06632.1"/>
    <property type="molecule type" value="Genomic_DNA"/>
</dbReference>
<feature type="transmembrane region" description="Helical" evidence="4">
    <location>
        <begin position="173"/>
        <end position="193"/>
    </location>
</feature>
<keyword evidence="1" id="KW-0677">Repeat</keyword>
<protein>
    <submittedName>
        <fullName evidence="5">Uncharacterized protein</fullName>
    </submittedName>
</protein>
<evidence type="ECO:0000256" key="3">
    <source>
        <dbReference type="PROSITE-ProRule" id="PRU00339"/>
    </source>
</evidence>
<proteinExistence type="predicted"/>
<dbReference type="InterPro" id="IPR013105">
    <property type="entry name" value="TPR_2"/>
</dbReference>
<dbReference type="Pfam" id="PF07719">
    <property type="entry name" value="TPR_2"/>
    <property type="match status" value="1"/>
</dbReference>
<sequence length="655" mass="75927">MEKQSSYFLNGIIFILLFGLLAVFLVHNFDSIGQDIGRHLKVGEIIWQIKEVPKTNLFSYTEPDFSFTNHHWLSEVIFLGVYNLAGFTGLILLKVFVILASFLLLFFIAKKQATFWPITISFILSILIFISRTEVRPEIFSFAILSFFLFALFKSKHENTDYYLWFLPLAQLLWVNLHIYFFIGPLIFLFFLIDKKINSKSQTLNSKQYQNSNYQKSKPFFILFLIILATLANPAGFQGALLPFNILKEYGYSIIENQTLAFLSGFFGFNLSVFIFKLSVAVLALAFLLTVKKAKQRLFEILVSAFFIYAGFKMFRNLPLYALASFPVLAILLTDAFKKTKTSVRAERVNYGFKLGVIVFLIFMILFVASNSYYKKEGHSKIFGFSVPNGLKRAVNFIKDNKIKGPMFNNFDTGGYLMWQLPEEKVFVDNRPEAYSVEFFNKTYKPMQESKEKWAEFSEKYGINLIFFAYTDATPWGEAFLGNITHDPNWRIVYINENVIILVKNIKSNEKIISNFAISETDVIDKTIENVKNSNSDKFNLNITLSLLFYKISWREAAVYFADEAIKLDPQAPRPYLYKGFVYAYHTDMENQKLADENIRKAIDSGLKDSQYYYILGVINMNLGHLDEARTLFIKALEIDKNNQQAREFLNKYFK</sequence>
<keyword evidence="4" id="KW-0472">Membrane</keyword>
<evidence type="ECO:0000256" key="2">
    <source>
        <dbReference type="ARBA" id="ARBA00022803"/>
    </source>
</evidence>
<comment type="caution">
    <text evidence="5">The sequence shown here is derived from an EMBL/GenBank/DDBJ whole genome shotgun (WGS) entry which is preliminary data.</text>
</comment>
<feature type="transmembrane region" description="Helical" evidence="4">
    <location>
        <begin position="349"/>
        <end position="369"/>
    </location>
</feature>
<dbReference type="Gene3D" id="1.25.40.10">
    <property type="entry name" value="Tetratricopeptide repeat domain"/>
    <property type="match status" value="1"/>
</dbReference>
<evidence type="ECO:0000256" key="1">
    <source>
        <dbReference type="ARBA" id="ARBA00022737"/>
    </source>
</evidence>
<feature type="transmembrane region" description="Helical" evidence="4">
    <location>
        <begin position="81"/>
        <end position="108"/>
    </location>
</feature>
<dbReference type="Proteomes" id="UP000176834">
    <property type="component" value="Unassembled WGS sequence"/>
</dbReference>
<feature type="transmembrane region" description="Helical" evidence="4">
    <location>
        <begin position="321"/>
        <end position="337"/>
    </location>
</feature>
<dbReference type="InterPro" id="IPR011990">
    <property type="entry name" value="TPR-like_helical_dom_sf"/>
</dbReference>
<dbReference type="SMART" id="SM00028">
    <property type="entry name" value="TPR"/>
    <property type="match status" value="1"/>
</dbReference>
<feature type="transmembrane region" description="Helical" evidence="4">
    <location>
        <begin position="114"/>
        <end position="130"/>
    </location>
</feature>
<evidence type="ECO:0000313" key="5">
    <source>
        <dbReference type="EMBL" id="OGN06632.1"/>
    </source>
</evidence>
<dbReference type="SUPFAM" id="SSF48452">
    <property type="entry name" value="TPR-like"/>
    <property type="match status" value="1"/>
</dbReference>
<keyword evidence="4" id="KW-0812">Transmembrane</keyword>
<feature type="repeat" description="TPR" evidence="3">
    <location>
        <begin position="610"/>
        <end position="643"/>
    </location>
</feature>
<feature type="transmembrane region" description="Helical" evidence="4">
    <location>
        <begin position="220"/>
        <end position="241"/>
    </location>
</feature>
<accession>A0A1F8F0H3</accession>
<reference evidence="5 6" key="1">
    <citation type="journal article" date="2016" name="Nat. Commun.">
        <title>Thousands of microbial genomes shed light on interconnected biogeochemical processes in an aquifer system.</title>
        <authorList>
            <person name="Anantharaman K."/>
            <person name="Brown C.T."/>
            <person name="Hug L.A."/>
            <person name="Sharon I."/>
            <person name="Castelle C.J."/>
            <person name="Probst A.J."/>
            <person name="Thomas B.C."/>
            <person name="Singh A."/>
            <person name="Wilkins M.J."/>
            <person name="Karaoz U."/>
            <person name="Brodie E.L."/>
            <person name="Williams K.H."/>
            <person name="Hubbard S.S."/>
            <person name="Banfield J.F."/>
        </authorList>
    </citation>
    <scope>NUCLEOTIDE SEQUENCE [LARGE SCALE GENOMIC DNA]</scope>
</reference>
<organism evidence="5 6">
    <name type="scientific">Candidatus Yanofskybacteria bacterium RIFCSPHIGHO2_02_FULL_38_22b</name>
    <dbReference type="NCBI Taxonomy" id="1802673"/>
    <lineage>
        <taxon>Bacteria</taxon>
        <taxon>Candidatus Yanofskyibacteriota</taxon>
    </lineage>
</organism>
<dbReference type="AlphaFoldDB" id="A0A1F8F0H3"/>
<name>A0A1F8F0H3_9BACT</name>
<dbReference type="InterPro" id="IPR019734">
    <property type="entry name" value="TPR_rpt"/>
</dbReference>
<gene>
    <name evidence="5" type="ORF">A3B86_00355</name>
</gene>
<keyword evidence="2 3" id="KW-0802">TPR repeat</keyword>
<evidence type="ECO:0000256" key="4">
    <source>
        <dbReference type="SAM" id="Phobius"/>
    </source>
</evidence>
<evidence type="ECO:0000313" key="6">
    <source>
        <dbReference type="Proteomes" id="UP000176834"/>
    </source>
</evidence>
<keyword evidence="4" id="KW-1133">Transmembrane helix</keyword>
<feature type="transmembrane region" description="Helical" evidence="4">
    <location>
        <begin position="298"/>
        <end position="315"/>
    </location>
</feature>
<feature type="transmembrane region" description="Helical" evidence="4">
    <location>
        <begin position="6"/>
        <end position="26"/>
    </location>
</feature>
<feature type="transmembrane region" description="Helical" evidence="4">
    <location>
        <begin position="261"/>
        <end position="291"/>
    </location>
</feature>
<dbReference type="PROSITE" id="PS50005">
    <property type="entry name" value="TPR"/>
    <property type="match status" value="1"/>
</dbReference>